<organism evidence="2 3">
    <name type="scientific">Rhodococcus zopfii</name>
    <dbReference type="NCBI Taxonomy" id="43772"/>
    <lineage>
        <taxon>Bacteria</taxon>
        <taxon>Bacillati</taxon>
        <taxon>Actinomycetota</taxon>
        <taxon>Actinomycetes</taxon>
        <taxon>Mycobacteriales</taxon>
        <taxon>Nocardiaceae</taxon>
        <taxon>Rhodococcus</taxon>
    </lineage>
</organism>
<evidence type="ECO:0000313" key="3">
    <source>
        <dbReference type="Proteomes" id="UP001275440"/>
    </source>
</evidence>
<proteinExistence type="predicted"/>
<comment type="caution">
    <text evidence="2">The sequence shown here is derived from an EMBL/GenBank/DDBJ whole genome shotgun (WGS) entry which is preliminary data.</text>
</comment>
<reference evidence="2 3" key="1">
    <citation type="submission" date="2019-10" db="EMBL/GenBank/DDBJ databases">
        <title>Draft Genome Assembly of Rhodococcus zopfii DSM44189.</title>
        <authorList>
            <person name="Sutton J.M."/>
            <person name="Akob D.M."/>
            <person name="Bushman T.J."/>
        </authorList>
    </citation>
    <scope>NUCLEOTIDE SEQUENCE [LARGE SCALE GENOMIC DNA]</scope>
    <source>
        <strain evidence="2 3">DSM 44189</strain>
    </source>
</reference>
<keyword evidence="3" id="KW-1185">Reference proteome</keyword>
<protein>
    <submittedName>
        <fullName evidence="2">Penicillin-insensitive murein endopeptidase</fullName>
    </submittedName>
</protein>
<feature type="region of interest" description="Disordered" evidence="1">
    <location>
        <begin position="1"/>
        <end position="55"/>
    </location>
</feature>
<evidence type="ECO:0000256" key="1">
    <source>
        <dbReference type="SAM" id="MobiDB-lite"/>
    </source>
</evidence>
<dbReference type="Proteomes" id="UP001275440">
    <property type="component" value="Unassembled WGS sequence"/>
</dbReference>
<evidence type="ECO:0000313" key="2">
    <source>
        <dbReference type="EMBL" id="MDV2475363.1"/>
    </source>
</evidence>
<dbReference type="EMBL" id="WBMO01000001">
    <property type="protein sequence ID" value="MDV2475363.1"/>
    <property type="molecule type" value="Genomic_DNA"/>
</dbReference>
<gene>
    <name evidence="2" type="ORF">F8M49_07965</name>
</gene>
<accession>A0ABU3WN08</accession>
<name>A0ABU3WN08_9NOCA</name>
<feature type="compositionally biased region" description="Basic and acidic residues" evidence="1">
    <location>
        <begin position="29"/>
        <end position="38"/>
    </location>
</feature>
<sequence length="82" mass="8870">MPRQPRGGRPLLEHQSHQSGLPALLLHRAARELRDRPAGEPLDGGTIESPPPGTNVRIETKVRSAPLQDVNVAQLTPPASRC</sequence>